<evidence type="ECO:0000256" key="3">
    <source>
        <dbReference type="SAM" id="Phobius"/>
    </source>
</evidence>
<protein>
    <recommendedName>
        <fullName evidence="4">Phospholipid/glycerol acyltransferase domain-containing protein</fullName>
    </recommendedName>
</protein>
<evidence type="ECO:0000256" key="1">
    <source>
        <dbReference type="ARBA" id="ARBA00022679"/>
    </source>
</evidence>
<dbReference type="AlphaFoldDB" id="A0A1F4TRI3"/>
<dbReference type="GO" id="GO:0003841">
    <property type="term" value="F:1-acylglycerol-3-phosphate O-acyltransferase activity"/>
    <property type="evidence" value="ECO:0007669"/>
    <property type="project" value="TreeGrafter"/>
</dbReference>
<name>A0A1F4TRI3_UNCSA</name>
<sequence length="243" mass="27596">MKILHLIHTLLFYAALFLTGVLLLILMTITAWLPYNLNNLYFQVTRFFARILLLIAGVRVEVRGKEYLSSADGSILAVNHPGFIDFLVYYVVVPFRFRYVIAYTFFQAPLIRFLVRKMGYIPLGERPEKRRRISIIGSGAEIIGAIKKGDILLVFPEGQRKKEPGEVMARFRTWTARVVQLTGVKIIPMAIRGTETILPKMRFILYPGKITLTIGSPMALDPALPAELATDQLQKAMLSLYFS</sequence>
<keyword evidence="3" id="KW-0812">Transmembrane</keyword>
<evidence type="ECO:0000313" key="6">
    <source>
        <dbReference type="Proteomes" id="UP000178951"/>
    </source>
</evidence>
<dbReference type="STRING" id="1802583.A2311_01555"/>
<organism evidence="5 6">
    <name type="scientific">candidate division WOR-1 bacterium RIFOXYB2_FULL_48_7</name>
    <dbReference type="NCBI Taxonomy" id="1802583"/>
    <lineage>
        <taxon>Bacteria</taxon>
        <taxon>Bacillati</taxon>
        <taxon>Saganbacteria</taxon>
    </lineage>
</organism>
<dbReference type="EMBL" id="MEUF01000030">
    <property type="protein sequence ID" value="OGC35335.1"/>
    <property type="molecule type" value="Genomic_DNA"/>
</dbReference>
<dbReference type="Proteomes" id="UP000178951">
    <property type="component" value="Unassembled WGS sequence"/>
</dbReference>
<dbReference type="SMART" id="SM00563">
    <property type="entry name" value="PlsC"/>
    <property type="match status" value="1"/>
</dbReference>
<keyword evidence="3" id="KW-0472">Membrane</keyword>
<evidence type="ECO:0000313" key="5">
    <source>
        <dbReference type="EMBL" id="OGC35335.1"/>
    </source>
</evidence>
<dbReference type="SUPFAM" id="SSF69593">
    <property type="entry name" value="Glycerol-3-phosphate (1)-acyltransferase"/>
    <property type="match status" value="1"/>
</dbReference>
<feature type="transmembrane region" description="Helical" evidence="3">
    <location>
        <begin position="12"/>
        <end position="34"/>
    </location>
</feature>
<keyword evidence="2" id="KW-0012">Acyltransferase</keyword>
<proteinExistence type="predicted"/>
<dbReference type="InterPro" id="IPR002123">
    <property type="entry name" value="Plipid/glycerol_acylTrfase"/>
</dbReference>
<reference evidence="5 6" key="1">
    <citation type="journal article" date="2016" name="Nat. Commun.">
        <title>Thousands of microbial genomes shed light on interconnected biogeochemical processes in an aquifer system.</title>
        <authorList>
            <person name="Anantharaman K."/>
            <person name="Brown C.T."/>
            <person name="Hug L.A."/>
            <person name="Sharon I."/>
            <person name="Castelle C.J."/>
            <person name="Probst A.J."/>
            <person name="Thomas B.C."/>
            <person name="Singh A."/>
            <person name="Wilkins M.J."/>
            <person name="Karaoz U."/>
            <person name="Brodie E.L."/>
            <person name="Williams K.H."/>
            <person name="Hubbard S.S."/>
            <person name="Banfield J.F."/>
        </authorList>
    </citation>
    <scope>NUCLEOTIDE SEQUENCE [LARGE SCALE GENOMIC DNA]</scope>
</reference>
<dbReference type="PANTHER" id="PTHR10434">
    <property type="entry name" value="1-ACYL-SN-GLYCEROL-3-PHOSPHATE ACYLTRANSFERASE"/>
    <property type="match status" value="1"/>
</dbReference>
<keyword evidence="1" id="KW-0808">Transferase</keyword>
<dbReference type="GO" id="GO:0006654">
    <property type="term" value="P:phosphatidic acid biosynthetic process"/>
    <property type="evidence" value="ECO:0007669"/>
    <property type="project" value="TreeGrafter"/>
</dbReference>
<dbReference type="CDD" id="cd07989">
    <property type="entry name" value="LPLAT_AGPAT-like"/>
    <property type="match status" value="1"/>
</dbReference>
<dbReference type="Pfam" id="PF01553">
    <property type="entry name" value="Acyltransferase"/>
    <property type="match status" value="1"/>
</dbReference>
<keyword evidence="3" id="KW-1133">Transmembrane helix</keyword>
<evidence type="ECO:0000259" key="4">
    <source>
        <dbReference type="SMART" id="SM00563"/>
    </source>
</evidence>
<dbReference type="PANTHER" id="PTHR10434:SF11">
    <property type="entry name" value="1-ACYL-SN-GLYCEROL-3-PHOSPHATE ACYLTRANSFERASE"/>
    <property type="match status" value="1"/>
</dbReference>
<accession>A0A1F4TRI3</accession>
<feature type="transmembrane region" description="Helical" evidence="3">
    <location>
        <begin position="74"/>
        <end position="91"/>
    </location>
</feature>
<evidence type="ECO:0000256" key="2">
    <source>
        <dbReference type="ARBA" id="ARBA00023315"/>
    </source>
</evidence>
<comment type="caution">
    <text evidence="5">The sequence shown here is derived from an EMBL/GenBank/DDBJ whole genome shotgun (WGS) entry which is preliminary data.</text>
</comment>
<gene>
    <name evidence="5" type="ORF">A2311_01555</name>
</gene>
<feature type="domain" description="Phospholipid/glycerol acyltransferase" evidence="4">
    <location>
        <begin position="74"/>
        <end position="194"/>
    </location>
</feature>